<gene>
    <name evidence="2" type="ORF">CDV36_012524</name>
</gene>
<dbReference type="OrthoDB" id="3473305at2759"/>
<dbReference type="EMBL" id="NKUJ01000317">
    <property type="protein sequence ID" value="RMJ07867.1"/>
    <property type="molecule type" value="Genomic_DNA"/>
</dbReference>
<accession>A0A3M2RRG7</accession>
<dbReference type="Proteomes" id="UP000277212">
    <property type="component" value="Unassembled WGS sequence"/>
</dbReference>
<reference evidence="2 3" key="1">
    <citation type="submission" date="2017-06" db="EMBL/GenBank/DDBJ databases">
        <title>Comparative genomic analysis of Ambrosia Fusariam Clade fungi.</title>
        <authorList>
            <person name="Stajich J.E."/>
            <person name="Carrillo J."/>
            <person name="Kijimoto T."/>
            <person name="Eskalen A."/>
            <person name="O'Donnell K."/>
            <person name="Kasson M."/>
        </authorList>
    </citation>
    <scope>NUCLEOTIDE SEQUENCE [LARGE SCALE GENOMIC DNA]</scope>
    <source>
        <strain evidence="2">UCR3666</strain>
    </source>
</reference>
<organism evidence="2 3">
    <name type="scientific">Fusarium kuroshium</name>
    <dbReference type="NCBI Taxonomy" id="2010991"/>
    <lineage>
        <taxon>Eukaryota</taxon>
        <taxon>Fungi</taxon>
        <taxon>Dikarya</taxon>
        <taxon>Ascomycota</taxon>
        <taxon>Pezizomycotina</taxon>
        <taxon>Sordariomycetes</taxon>
        <taxon>Hypocreomycetidae</taxon>
        <taxon>Hypocreales</taxon>
        <taxon>Nectriaceae</taxon>
        <taxon>Fusarium</taxon>
        <taxon>Fusarium solani species complex</taxon>
    </lineage>
</organism>
<evidence type="ECO:0000313" key="2">
    <source>
        <dbReference type="EMBL" id="RMJ07867.1"/>
    </source>
</evidence>
<proteinExistence type="predicted"/>
<comment type="caution">
    <text evidence="2">The sequence shown here is derived from an EMBL/GenBank/DDBJ whole genome shotgun (WGS) entry which is preliminary data.</text>
</comment>
<dbReference type="AlphaFoldDB" id="A0A3M2RRG7"/>
<feature type="domain" description="2EXR" evidence="1">
    <location>
        <begin position="19"/>
        <end position="83"/>
    </location>
</feature>
<sequence>MPTLTPEDNTVGGLPAQTFHPFPRLPLELRQEIWKLAVPLTMNGPSVCTLRKVVIFWEDLEKLTVDENSSLKLVCREARQAVIQGPPERRVYDPLIDFLYFESDRLFFIFTSKASVDDLARVKRVALALPIVKPSLRNSLGLFQLTGLEELSVVYPKETGKIEHFYDVEIPETGPQMLRRLTEKEMSRFVIQSSFRYYSHDGYHCIDLEMDARRHLDYIRGELSQWRDDGRPPCWDEEKQELKLKMHALCFDEDGDEMF</sequence>
<dbReference type="PANTHER" id="PTHR35910:SF1">
    <property type="entry name" value="2EXR DOMAIN-CONTAINING PROTEIN"/>
    <property type="match status" value="1"/>
</dbReference>
<dbReference type="PANTHER" id="PTHR35910">
    <property type="entry name" value="2EXR DOMAIN-CONTAINING PROTEIN"/>
    <property type="match status" value="1"/>
</dbReference>
<dbReference type="InterPro" id="IPR045518">
    <property type="entry name" value="2EXR"/>
</dbReference>
<protein>
    <recommendedName>
        <fullName evidence="1">2EXR domain-containing protein</fullName>
    </recommendedName>
</protein>
<dbReference type="Pfam" id="PF20150">
    <property type="entry name" value="2EXR"/>
    <property type="match status" value="1"/>
</dbReference>
<name>A0A3M2RRG7_9HYPO</name>
<evidence type="ECO:0000259" key="1">
    <source>
        <dbReference type="Pfam" id="PF20150"/>
    </source>
</evidence>
<keyword evidence="3" id="KW-1185">Reference proteome</keyword>
<evidence type="ECO:0000313" key="3">
    <source>
        <dbReference type="Proteomes" id="UP000277212"/>
    </source>
</evidence>